<sequence>MRLTHTTSSYPFTFRLTMVGLILL</sequence>
<proteinExistence type="predicted"/>
<dbReference type="AlphaFoldDB" id="A0A2P2QAN9"/>
<protein>
    <submittedName>
        <fullName evidence="1">Uncharacterized protein</fullName>
    </submittedName>
</protein>
<organism evidence="1">
    <name type="scientific">Rhizophora mucronata</name>
    <name type="common">Asiatic mangrove</name>
    <dbReference type="NCBI Taxonomy" id="61149"/>
    <lineage>
        <taxon>Eukaryota</taxon>
        <taxon>Viridiplantae</taxon>
        <taxon>Streptophyta</taxon>
        <taxon>Embryophyta</taxon>
        <taxon>Tracheophyta</taxon>
        <taxon>Spermatophyta</taxon>
        <taxon>Magnoliopsida</taxon>
        <taxon>eudicotyledons</taxon>
        <taxon>Gunneridae</taxon>
        <taxon>Pentapetalae</taxon>
        <taxon>rosids</taxon>
        <taxon>fabids</taxon>
        <taxon>Malpighiales</taxon>
        <taxon>Rhizophoraceae</taxon>
        <taxon>Rhizophora</taxon>
    </lineage>
</organism>
<reference evidence="1" key="1">
    <citation type="submission" date="2018-02" db="EMBL/GenBank/DDBJ databases">
        <title>Rhizophora mucronata_Transcriptome.</title>
        <authorList>
            <person name="Meera S.P."/>
            <person name="Sreeshan A."/>
            <person name="Augustine A."/>
        </authorList>
    </citation>
    <scope>NUCLEOTIDE SEQUENCE</scope>
    <source>
        <tissue evidence="1">Leaf</tissue>
    </source>
</reference>
<evidence type="ECO:0000313" key="1">
    <source>
        <dbReference type="EMBL" id="MBX64035.1"/>
    </source>
</evidence>
<name>A0A2P2QAN9_RHIMU</name>
<accession>A0A2P2QAN9</accession>
<dbReference type="EMBL" id="GGEC01083551">
    <property type="protein sequence ID" value="MBX64035.1"/>
    <property type="molecule type" value="Transcribed_RNA"/>
</dbReference>